<dbReference type="EMBL" id="ML995880">
    <property type="protein sequence ID" value="KAF2765970.1"/>
    <property type="molecule type" value="Genomic_DNA"/>
</dbReference>
<protein>
    <recommendedName>
        <fullName evidence="2">DUF2423 domain-containing protein</fullName>
    </recommendedName>
</protein>
<evidence type="ECO:0000313" key="4">
    <source>
        <dbReference type="Proteomes" id="UP000799436"/>
    </source>
</evidence>
<evidence type="ECO:0000256" key="1">
    <source>
        <dbReference type="SAM" id="MobiDB-lite"/>
    </source>
</evidence>
<evidence type="ECO:0000259" key="2">
    <source>
        <dbReference type="Pfam" id="PF10338"/>
    </source>
</evidence>
<feature type="region of interest" description="Disordered" evidence="1">
    <location>
        <begin position="46"/>
        <end position="127"/>
    </location>
</feature>
<dbReference type="AlphaFoldDB" id="A0A6G1KZV4"/>
<feature type="domain" description="DUF2423" evidence="2">
    <location>
        <begin position="1"/>
        <end position="44"/>
    </location>
</feature>
<dbReference type="PANTHER" id="PTHR28219:SF1">
    <property type="entry name" value="UPF0642 PROTEIN YBL028C"/>
    <property type="match status" value="1"/>
</dbReference>
<dbReference type="PANTHER" id="PTHR28219">
    <property type="entry name" value="UPF0642 PROTEIN YBL028C"/>
    <property type="match status" value="1"/>
</dbReference>
<sequence length="127" mass="14514">MAKSARASRIKKNNQNLKKKVFGPVENARHERLNAKLMELINQPKAEMEVEREDTSKEAGAAANAEDETMEVEQATKKARTGNGFRLERNEKQKQAKANRIQKSTRHKKPRNQILFSKTGKAKSKKR</sequence>
<accession>A0A6G1KZV4</accession>
<organism evidence="3 4">
    <name type="scientific">Teratosphaeria nubilosa</name>
    <dbReference type="NCBI Taxonomy" id="161662"/>
    <lineage>
        <taxon>Eukaryota</taxon>
        <taxon>Fungi</taxon>
        <taxon>Dikarya</taxon>
        <taxon>Ascomycota</taxon>
        <taxon>Pezizomycotina</taxon>
        <taxon>Dothideomycetes</taxon>
        <taxon>Dothideomycetidae</taxon>
        <taxon>Mycosphaerellales</taxon>
        <taxon>Teratosphaeriaceae</taxon>
        <taxon>Teratosphaeria</taxon>
    </lineage>
</organism>
<gene>
    <name evidence="3" type="ORF">EJ03DRAFT_194215</name>
</gene>
<dbReference type="GO" id="GO:0030687">
    <property type="term" value="C:preribosome, large subunit precursor"/>
    <property type="evidence" value="ECO:0007669"/>
    <property type="project" value="TreeGrafter"/>
</dbReference>
<keyword evidence="4" id="KW-1185">Reference proteome</keyword>
<dbReference type="InterPro" id="IPR019434">
    <property type="entry name" value="DUF2423"/>
</dbReference>
<dbReference type="Proteomes" id="UP000799436">
    <property type="component" value="Unassembled WGS sequence"/>
</dbReference>
<reference evidence="3" key="1">
    <citation type="journal article" date="2020" name="Stud. Mycol.">
        <title>101 Dothideomycetes genomes: a test case for predicting lifestyles and emergence of pathogens.</title>
        <authorList>
            <person name="Haridas S."/>
            <person name="Albert R."/>
            <person name="Binder M."/>
            <person name="Bloem J."/>
            <person name="Labutti K."/>
            <person name="Salamov A."/>
            <person name="Andreopoulos B."/>
            <person name="Baker S."/>
            <person name="Barry K."/>
            <person name="Bills G."/>
            <person name="Bluhm B."/>
            <person name="Cannon C."/>
            <person name="Castanera R."/>
            <person name="Culley D."/>
            <person name="Daum C."/>
            <person name="Ezra D."/>
            <person name="Gonzalez J."/>
            <person name="Henrissat B."/>
            <person name="Kuo A."/>
            <person name="Liang C."/>
            <person name="Lipzen A."/>
            <person name="Lutzoni F."/>
            <person name="Magnuson J."/>
            <person name="Mondo S."/>
            <person name="Nolan M."/>
            <person name="Ohm R."/>
            <person name="Pangilinan J."/>
            <person name="Park H.-J."/>
            <person name="Ramirez L."/>
            <person name="Alfaro M."/>
            <person name="Sun H."/>
            <person name="Tritt A."/>
            <person name="Yoshinaga Y."/>
            <person name="Zwiers L.-H."/>
            <person name="Turgeon B."/>
            <person name="Goodwin S."/>
            <person name="Spatafora J."/>
            <person name="Crous P."/>
            <person name="Grigoriev I."/>
        </authorList>
    </citation>
    <scope>NUCLEOTIDE SEQUENCE</scope>
    <source>
        <strain evidence="3">CBS 116005</strain>
    </source>
</reference>
<name>A0A6G1KZV4_9PEZI</name>
<feature type="compositionally biased region" description="Basic and acidic residues" evidence="1">
    <location>
        <begin position="46"/>
        <end position="57"/>
    </location>
</feature>
<proteinExistence type="predicted"/>
<evidence type="ECO:0000313" key="3">
    <source>
        <dbReference type="EMBL" id="KAF2765970.1"/>
    </source>
</evidence>
<dbReference type="OrthoDB" id="4087970at2759"/>
<dbReference type="Pfam" id="PF10338">
    <property type="entry name" value="YBL028C_N"/>
    <property type="match status" value="1"/>
</dbReference>